<dbReference type="PATRIC" id="fig|1140003.3.peg.441"/>
<evidence type="ECO:0000256" key="2">
    <source>
        <dbReference type="SAM" id="SignalP"/>
    </source>
</evidence>
<feature type="compositionally biased region" description="Low complexity" evidence="1">
    <location>
        <begin position="41"/>
        <end position="50"/>
    </location>
</feature>
<evidence type="ECO:0000259" key="3">
    <source>
        <dbReference type="Pfam" id="PF13731"/>
    </source>
</evidence>
<dbReference type="OrthoDB" id="2339326at2"/>
<feature type="region of interest" description="Disordered" evidence="1">
    <location>
        <begin position="33"/>
        <end position="75"/>
    </location>
</feature>
<dbReference type="EMBL" id="ASWO01000001">
    <property type="protein sequence ID" value="EOT87385.1"/>
    <property type="molecule type" value="Genomic_DNA"/>
</dbReference>
<sequence length="260" mass="27636">MKKAIVLCLGMGITLFSSQLVFAEDGGAYTTDGTVTFMPSTDPTNPVDPTNPDPDKPVNPTNPDGTDPTPGTKGPLSIDFASSFDFGLNKISNKTQTYYARAQKYKEEGLITPNYVQISDNRGSNAGWTLTLKQNGQFKNENTLNKELTGSEIKLTEPTVKSATVGVTSPTAQDEITLDPSGAESRVMQAVKDAGAGTWVDAFGTVETVTEKDADNKDVEAAITKAIALTVPGKTPKDAVSYTTTLTWTLTDVPGNEQGE</sequence>
<dbReference type="Pfam" id="PF13731">
    <property type="entry name" value="WxL"/>
    <property type="match status" value="1"/>
</dbReference>
<comment type="caution">
    <text evidence="4">The sequence shown here is derived from an EMBL/GenBank/DDBJ whole genome shotgun (WGS) entry which is preliminary data.</text>
</comment>
<protein>
    <recommendedName>
        <fullName evidence="3">WxL domain-containing protein</fullName>
    </recommendedName>
</protein>
<dbReference type="InterPro" id="IPR027994">
    <property type="entry name" value="WxL_dom"/>
</dbReference>
<feature type="chain" id="PRO_5004488548" description="WxL domain-containing protein" evidence="2">
    <location>
        <begin position="24"/>
        <end position="260"/>
    </location>
</feature>
<feature type="compositionally biased region" description="Low complexity" evidence="1">
    <location>
        <begin position="58"/>
        <end position="72"/>
    </location>
</feature>
<organism evidence="4 5">
    <name type="scientific">Enterococcus sulfureus ATCC 49903</name>
    <dbReference type="NCBI Taxonomy" id="1140003"/>
    <lineage>
        <taxon>Bacteria</taxon>
        <taxon>Bacillati</taxon>
        <taxon>Bacillota</taxon>
        <taxon>Bacilli</taxon>
        <taxon>Lactobacillales</taxon>
        <taxon>Enterococcaceae</taxon>
        <taxon>Enterococcus</taxon>
    </lineage>
</organism>
<keyword evidence="2" id="KW-0732">Signal</keyword>
<dbReference type="AlphaFoldDB" id="S0PAX4"/>
<dbReference type="STRING" id="1140003.OMY_00446"/>
<dbReference type="RefSeq" id="WP_016184937.1">
    <property type="nucleotide sequence ID" value="NZ_ASWO01000001.1"/>
</dbReference>
<evidence type="ECO:0000256" key="1">
    <source>
        <dbReference type="SAM" id="MobiDB-lite"/>
    </source>
</evidence>
<evidence type="ECO:0000313" key="4">
    <source>
        <dbReference type="EMBL" id="EOT87385.1"/>
    </source>
</evidence>
<gene>
    <name evidence="4" type="ORF">I573_00441</name>
</gene>
<feature type="signal peptide" evidence="2">
    <location>
        <begin position="1"/>
        <end position="23"/>
    </location>
</feature>
<accession>S0PAX4</accession>
<dbReference type="Proteomes" id="UP000015961">
    <property type="component" value="Unassembled WGS sequence"/>
</dbReference>
<keyword evidence="5" id="KW-1185">Reference proteome</keyword>
<reference evidence="4 5" key="1">
    <citation type="submission" date="2013-03" db="EMBL/GenBank/DDBJ databases">
        <title>The Genome Sequence of Enterococcus sulfureus ATCC_49903 (PacBio/Illumina hybrid assembly).</title>
        <authorList>
            <consortium name="The Broad Institute Genomics Platform"/>
            <consortium name="The Broad Institute Genome Sequencing Center for Infectious Disease"/>
            <person name="Earl A."/>
            <person name="Russ C."/>
            <person name="Gilmore M."/>
            <person name="Surin D."/>
            <person name="Walker B."/>
            <person name="Young S."/>
            <person name="Zeng Q."/>
            <person name="Gargeya S."/>
            <person name="Fitzgerald M."/>
            <person name="Haas B."/>
            <person name="Abouelleil A."/>
            <person name="Allen A.W."/>
            <person name="Alvarado L."/>
            <person name="Arachchi H.M."/>
            <person name="Berlin A.M."/>
            <person name="Chapman S.B."/>
            <person name="Gainer-Dewar J."/>
            <person name="Goldberg J."/>
            <person name="Griggs A."/>
            <person name="Gujja S."/>
            <person name="Hansen M."/>
            <person name="Howarth C."/>
            <person name="Imamovic A."/>
            <person name="Ireland A."/>
            <person name="Larimer J."/>
            <person name="McCowan C."/>
            <person name="Murphy C."/>
            <person name="Pearson M."/>
            <person name="Poon T.W."/>
            <person name="Priest M."/>
            <person name="Roberts A."/>
            <person name="Saif S."/>
            <person name="Shea T."/>
            <person name="Sisk P."/>
            <person name="Sykes S."/>
            <person name="Wortman J."/>
            <person name="Nusbaum C."/>
            <person name="Birren B."/>
        </authorList>
    </citation>
    <scope>NUCLEOTIDE SEQUENCE [LARGE SCALE GENOMIC DNA]</scope>
    <source>
        <strain evidence="4 5">ATCC 49903</strain>
    </source>
</reference>
<proteinExistence type="predicted"/>
<feature type="domain" description="WxL" evidence="3">
    <location>
        <begin position="27"/>
        <end position="254"/>
    </location>
</feature>
<evidence type="ECO:0000313" key="5">
    <source>
        <dbReference type="Proteomes" id="UP000015961"/>
    </source>
</evidence>
<name>S0PAX4_9ENTE</name>
<dbReference type="eggNOG" id="ENOG50318NI">
    <property type="taxonomic scope" value="Bacteria"/>
</dbReference>